<sequence>MRAGSSPRGGKEFSHEISASVWDRYPSSIVMHLGNYDNVLFKYMENVSEEVHAVFEIQLTLSIDVCNAVYSRIKNLVPPGLQGIQNIPEKRKVNANALEADEHQKMIYLCDERTPTGLEIKFFLIASVELASRGREDVKCHTYHFEEEVLNDGKPTGRIA</sequence>
<name>A0ABQ8T0Y5_PERAM</name>
<dbReference type="Proteomes" id="UP001148838">
    <property type="component" value="Unassembled WGS sequence"/>
</dbReference>
<proteinExistence type="predicted"/>
<accession>A0ABQ8T0Y5</accession>
<dbReference type="EMBL" id="JAJSOF020000017">
    <property type="protein sequence ID" value="KAJ4439898.1"/>
    <property type="molecule type" value="Genomic_DNA"/>
</dbReference>
<comment type="caution">
    <text evidence="1">The sequence shown here is derived from an EMBL/GenBank/DDBJ whole genome shotgun (WGS) entry which is preliminary data.</text>
</comment>
<gene>
    <name evidence="1" type="ORF">ANN_08027</name>
</gene>
<evidence type="ECO:0000313" key="1">
    <source>
        <dbReference type="EMBL" id="KAJ4439898.1"/>
    </source>
</evidence>
<organism evidence="1 2">
    <name type="scientific">Periplaneta americana</name>
    <name type="common">American cockroach</name>
    <name type="synonym">Blatta americana</name>
    <dbReference type="NCBI Taxonomy" id="6978"/>
    <lineage>
        <taxon>Eukaryota</taxon>
        <taxon>Metazoa</taxon>
        <taxon>Ecdysozoa</taxon>
        <taxon>Arthropoda</taxon>
        <taxon>Hexapoda</taxon>
        <taxon>Insecta</taxon>
        <taxon>Pterygota</taxon>
        <taxon>Neoptera</taxon>
        <taxon>Polyneoptera</taxon>
        <taxon>Dictyoptera</taxon>
        <taxon>Blattodea</taxon>
        <taxon>Blattoidea</taxon>
        <taxon>Blattidae</taxon>
        <taxon>Blattinae</taxon>
        <taxon>Periplaneta</taxon>
    </lineage>
</organism>
<evidence type="ECO:0000313" key="2">
    <source>
        <dbReference type="Proteomes" id="UP001148838"/>
    </source>
</evidence>
<keyword evidence="2" id="KW-1185">Reference proteome</keyword>
<protein>
    <submittedName>
        <fullName evidence="1">Uncharacterized protein</fullName>
    </submittedName>
</protein>
<reference evidence="1 2" key="1">
    <citation type="journal article" date="2022" name="Allergy">
        <title>Genome assembly and annotation of Periplaneta americana reveal a comprehensive cockroach allergen profile.</title>
        <authorList>
            <person name="Wang L."/>
            <person name="Xiong Q."/>
            <person name="Saelim N."/>
            <person name="Wang L."/>
            <person name="Nong W."/>
            <person name="Wan A.T."/>
            <person name="Shi M."/>
            <person name="Liu X."/>
            <person name="Cao Q."/>
            <person name="Hui J.H.L."/>
            <person name="Sookrung N."/>
            <person name="Leung T.F."/>
            <person name="Tungtrongchitr A."/>
            <person name="Tsui S.K.W."/>
        </authorList>
    </citation>
    <scope>NUCLEOTIDE SEQUENCE [LARGE SCALE GENOMIC DNA]</scope>
    <source>
        <strain evidence="1">PWHHKU_190912</strain>
    </source>
</reference>